<evidence type="ECO:0000256" key="1">
    <source>
        <dbReference type="SAM" id="Coils"/>
    </source>
</evidence>
<name>A0A1R4HUE5_9GAMM</name>
<dbReference type="EMBL" id="FUKM01000019">
    <property type="protein sequence ID" value="SJN11199.1"/>
    <property type="molecule type" value="Genomic_DNA"/>
</dbReference>
<proteinExistence type="predicted"/>
<gene>
    <name evidence="2" type="ORF">CZ787_05400</name>
</gene>
<sequence>MVIETATFSEIELSEYCRGKGLYPQQVKAWKAACLAGQQNTRVQHQAERDQAKADKKRIRQLERELNRKEKALAEAAALLVLRKKLNAYWDDDSEDN</sequence>
<evidence type="ECO:0000313" key="2">
    <source>
        <dbReference type="EMBL" id="SJN11199.1"/>
    </source>
</evidence>
<feature type="coiled-coil region" evidence="1">
    <location>
        <begin position="35"/>
        <end position="79"/>
    </location>
</feature>
<dbReference type="Proteomes" id="UP000196331">
    <property type="component" value="Unassembled WGS sequence"/>
</dbReference>
<protein>
    <submittedName>
        <fullName evidence="2">Uncharacterized protein</fullName>
    </submittedName>
</protein>
<dbReference type="AlphaFoldDB" id="A0A1R4HUE5"/>
<comment type="caution">
    <text evidence="2">The sequence shown here is derived from an EMBL/GenBank/DDBJ whole genome shotgun (WGS) entry which is preliminary data.</text>
</comment>
<organism evidence="2 3">
    <name type="scientific">Halomonas citrativorans</name>
    <dbReference type="NCBI Taxonomy" id="2742612"/>
    <lineage>
        <taxon>Bacteria</taxon>
        <taxon>Pseudomonadati</taxon>
        <taxon>Pseudomonadota</taxon>
        <taxon>Gammaproteobacteria</taxon>
        <taxon>Oceanospirillales</taxon>
        <taxon>Halomonadaceae</taxon>
        <taxon>Halomonas</taxon>
    </lineage>
</organism>
<evidence type="ECO:0000313" key="3">
    <source>
        <dbReference type="Proteomes" id="UP000196331"/>
    </source>
</evidence>
<keyword evidence="1" id="KW-0175">Coiled coil</keyword>
<accession>A0A1R4HUE5</accession>
<reference evidence="2 3" key="1">
    <citation type="submission" date="2017-02" db="EMBL/GenBank/DDBJ databases">
        <authorList>
            <person name="Dridi B."/>
        </authorList>
    </citation>
    <scope>NUCLEOTIDE SEQUENCE [LARGE SCALE GENOMIC DNA]</scope>
    <source>
        <strain evidence="2 3">JB380</strain>
    </source>
</reference>